<dbReference type="STRING" id="768710.DesyoDRAFT_2300"/>
<sequence>MPFNNNNCLLNAVVKRINDIPSAVIDDEIVMMHIEKGKYYGLDPVGSRIWGLMENPQIVSSIVKTLLEEYDVDTMTCEQQVLEFINKLKDEELIVITDLNEGCRLL</sequence>
<dbReference type="eggNOG" id="ENOG5033BC0">
    <property type="taxonomic scope" value="Bacteria"/>
</dbReference>
<keyword evidence="2" id="KW-1185">Reference proteome</keyword>
<dbReference type="InterPro" id="IPR008792">
    <property type="entry name" value="PQQD"/>
</dbReference>
<dbReference type="Pfam" id="PF05402">
    <property type="entry name" value="PqqD"/>
    <property type="match status" value="1"/>
</dbReference>
<dbReference type="HOGENOM" id="CLU_159325_2_4_9"/>
<dbReference type="RefSeq" id="WP_007783032.1">
    <property type="nucleotide sequence ID" value="NZ_CM001441.1"/>
</dbReference>
<evidence type="ECO:0000313" key="2">
    <source>
        <dbReference type="Proteomes" id="UP000005104"/>
    </source>
</evidence>
<organism evidence="1 2">
    <name type="scientific">Desulfosporosinus youngiae DSM 17734</name>
    <dbReference type="NCBI Taxonomy" id="768710"/>
    <lineage>
        <taxon>Bacteria</taxon>
        <taxon>Bacillati</taxon>
        <taxon>Bacillota</taxon>
        <taxon>Clostridia</taxon>
        <taxon>Eubacteriales</taxon>
        <taxon>Desulfitobacteriaceae</taxon>
        <taxon>Desulfosporosinus</taxon>
    </lineage>
</organism>
<evidence type="ECO:0000313" key="1">
    <source>
        <dbReference type="EMBL" id="EHQ89383.1"/>
    </source>
</evidence>
<dbReference type="InterPro" id="IPR041881">
    <property type="entry name" value="PqqD_sf"/>
</dbReference>
<reference evidence="1 2" key="1">
    <citation type="submission" date="2011-11" db="EMBL/GenBank/DDBJ databases">
        <title>The Noncontiguous Finished genome of Desulfosporosinus youngiae DSM 17734.</title>
        <authorList>
            <consortium name="US DOE Joint Genome Institute (JGI-PGF)"/>
            <person name="Lucas S."/>
            <person name="Han J."/>
            <person name="Lapidus A."/>
            <person name="Cheng J.-F."/>
            <person name="Goodwin L."/>
            <person name="Pitluck S."/>
            <person name="Peters L."/>
            <person name="Ovchinnikova G."/>
            <person name="Lu M."/>
            <person name="Land M.L."/>
            <person name="Hauser L."/>
            <person name="Pester M."/>
            <person name="Spring S."/>
            <person name="Ollivier B."/>
            <person name="Rattei T."/>
            <person name="Klenk H.-P."/>
            <person name="Wagner M."/>
            <person name="Loy A."/>
            <person name="Woyke T.J."/>
        </authorList>
    </citation>
    <scope>NUCLEOTIDE SEQUENCE [LARGE SCALE GENOMIC DNA]</scope>
    <source>
        <strain evidence="1 2">DSM 17734</strain>
    </source>
</reference>
<name>H5XUE7_9FIRM</name>
<dbReference type="NCBIfam" id="NF033536">
    <property type="entry name" value="lasso_PqqD_Bac"/>
    <property type="match status" value="1"/>
</dbReference>
<accession>H5XUE7</accession>
<proteinExistence type="predicted"/>
<dbReference type="EMBL" id="CM001441">
    <property type="protein sequence ID" value="EHQ89383.1"/>
    <property type="molecule type" value="Genomic_DNA"/>
</dbReference>
<dbReference type="Proteomes" id="UP000005104">
    <property type="component" value="Chromosome"/>
</dbReference>
<dbReference type="OrthoDB" id="1495225at2"/>
<dbReference type="Gene3D" id="1.10.10.1150">
    <property type="entry name" value="Coenzyme PQQ synthesis protein D (PqqD)"/>
    <property type="match status" value="1"/>
</dbReference>
<dbReference type="AlphaFoldDB" id="H5XUE7"/>
<protein>
    <submittedName>
        <fullName evidence="1">Coenzyme PQQ synthesis protein D (PqqD)</fullName>
    </submittedName>
</protein>
<gene>
    <name evidence="1" type="ORF">DesyoDRAFT_2300</name>
</gene>